<keyword evidence="1" id="KW-0732">Signal</keyword>
<evidence type="ECO:0000256" key="1">
    <source>
        <dbReference type="SAM" id="SignalP"/>
    </source>
</evidence>
<gene>
    <name evidence="2" type="ORF">GBK04_18600</name>
</gene>
<dbReference type="AlphaFoldDB" id="A0A7C9FA36"/>
<proteinExistence type="predicted"/>
<evidence type="ECO:0008006" key="4">
    <source>
        <dbReference type="Google" id="ProtNLM"/>
    </source>
</evidence>
<organism evidence="2 3">
    <name type="scientific">Salmonirosea aquatica</name>
    <dbReference type="NCBI Taxonomy" id="2654236"/>
    <lineage>
        <taxon>Bacteria</taxon>
        <taxon>Pseudomonadati</taxon>
        <taxon>Bacteroidota</taxon>
        <taxon>Cytophagia</taxon>
        <taxon>Cytophagales</taxon>
        <taxon>Spirosomataceae</taxon>
        <taxon>Salmonirosea</taxon>
    </lineage>
</organism>
<dbReference type="RefSeq" id="WP_152762238.1">
    <property type="nucleotide sequence ID" value="NZ_WHLY01000002.1"/>
</dbReference>
<sequence>MAMKNKWIPAMLIGLTFLLAQCKSASDVEPDDENELITTVQLQFSPTLIFTGDQTFTYRDIDGDGGNPPTKFDTISLLANTEYVLKVTVLDESKNPADDITEEVQEKADEHLFVFTPTPASLLTYTYGDKDARNLPIGLVGTVKTGAAGTGTLRVQLRHQPPISDKIMKDGTAGPGSDDVNLNFNLVVK</sequence>
<feature type="signal peptide" evidence="1">
    <location>
        <begin position="1"/>
        <end position="25"/>
    </location>
</feature>
<evidence type="ECO:0000313" key="2">
    <source>
        <dbReference type="EMBL" id="MPR35304.1"/>
    </source>
</evidence>
<name>A0A7C9FA36_9BACT</name>
<dbReference type="Proteomes" id="UP000479293">
    <property type="component" value="Unassembled WGS sequence"/>
</dbReference>
<protein>
    <recommendedName>
        <fullName evidence="4">Type 1 periplasmic binding fold superfamily protein</fullName>
    </recommendedName>
</protein>
<dbReference type="EMBL" id="WHLY01000002">
    <property type="protein sequence ID" value="MPR35304.1"/>
    <property type="molecule type" value="Genomic_DNA"/>
</dbReference>
<feature type="chain" id="PRO_5028999108" description="Type 1 periplasmic binding fold superfamily protein" evidence="1">
    <location>
        <begin position="26"/>
        <end position="189"/>
    </location>
</feature>
<keyword evidence="3" id="KW-1185">Reference proteome</keyword>
<evidence type="ECO:0000313" key="3">
    <source>
        <dbReference type="Proteomes" id="UP000479293"/>
    </source>
</evidence>
<accession>A0A7C9FA36</accession>
<reference evidence="2 3" key="1">
    <citation type="submission" date="2019-10" db="EMBL/GenBank/DDBJ databases">
        <title>Draft Genome Sequence of Cytophagaceae sp. SJW1-29.</title>
        <authorList>
            <person name="Choi A."/>
        </authorList>
    </citation>
    <scope>NUCLEOTIDE SEQUENCE [LARGE SCALE GENOMIC DNA]</scope>
    <source>
        <strain evidence="2 3">SJW1-29</strain>
    </source>
</reference>
<comment type="caution">
    <text evidence="2">The sequence shown here is derived from an EMBL/GenBank/DDBJ whole genome shotgun (WGS) entry which is preliminary data.</text>
</comment>